<dbReference type="AlphaFoldDB" id="A0AAE1R5D4"/>
<proteinExistence type="predicted"/>
<comment type="caution">
    <text evidence="1">The sequence shown here is derived from an EMBL/GenBank/DDBJ whole genome shotgun (WGS) entry which is preliminary data.</text>
</comment>
<sequence length="194" mass="21361">MAKATEKGPPSTVLETTSIDSIFGHRGPANRELKPPVCLARRGPSTGTISSFGGGPLYYLLSKKKLGVKGLFEVGQGLIREKHTHTSAQQLLFLQIISEKSVVTCFSQKSTNLNGRFLTTTPNTTSPSGFDDSRRRLSSLPGEDLFQLPMEEKMSGLGIPVSGQESRSKGCKRLEYHTLINQREIQQRKERSIL</sequence>
<gene>
    <name evidence="1" type="ORF">RND71_035626</name>
</gene>
<protein>
    <submittedName>
        <fullName evidence="1">Uncharacterized protein</fullName>
    </submittedName>
</protein>
<name>A0AAE1R5D4_9SOLA</name>
<accession>A0AAE1R5D4</accession>
<evidence type="ECO:0000313" key="1">
    <source>
        <dbReference type="EMBL" id="KAK4345450.1"/>
    </source>
</evidence>
<keyword evidence="2" id="KW-1185">Reference proteome</keyword>
<dbReference type="EMBL" id="JAVYJV010000019">
    <property type="protein sequence ID" value="KAK4345450.1"/>
    <property type="molecule type" value="Genomic_DNA"/>
</dbReference>
<organism evidence="1 2">
    <name type="scientific">Anisodus tanguticus</name>
    <dbReference type="NCBI Taxonomy" id="243964"/>
    <lineage>
        <taxon>Eukaryota</taxon>
        <taxon>Viridiplantae</taxon>
        <taxon>Streptophyta</taxon>
        <taxon>Embryophyta</taxon>
        <taxon>Tracheophyta</taxon>
        <taxon>Spermatophyta</taxon>
        <taxon>Magnoliopsida</taxon>
        <taxon>eudicotyledons</taxon>
        <taxon>Gunneridae</taxon>
        <taxon>Pentapetalae</taxon>
        <taxon>asterids</taxon>
        <taxon>lamiids</taxon>
        <taxon>Solanales</taxon>
        <taxon>Solanaceae</taxon>
        <taxon>Solanoideae</taxon>
        <taxon>Hyoscyameae</taxon>
        <taxon>Anisodus</taxon>
    </lineage>
</organism>
<reference evidence="1" key="1">
    <citation type="submission" date="2023-12" db="EMBL/GenBank/DDBJ databases">
        <title>Genome assembly of Anisodus tanguticus.</title>
        <authorList>
            <person name="Wang Y.-J."/>
        </authorList>
    </citation>
    <scope>NUCLEOTIDE SEQUENCE</scope>
    <source>
        <strain evidence="1">KB-2021</strain>
        <tissue evidence="1">Leaf</tissue>
    </source>
</reference>
<evidence type="ECO:0000313" key="2">
    <source>
        <dbReference type="Proteomes" id="UP001291623"/>
    </source>
</evidence>
<dbReference type="Proteomes" id="UP001291623">
    <property type="component" value="Unassembled WGS sequence"/>
</dbReference>